<keyword evidence="3" id="KW-1185">Reference proteome</keyword>
<evidence type="ECO:0000313" key="2">
    <source>
        <dbReference type="EnsemblPlants" id="OB11G16690.1"/>
    </source>
</evidence>
<dbReference type="eggNOG" id="ENOG502S2JN">
    <property type="taxonomic scope" value="Eukaryota"/>
</dbReference>
<evidence type="ECO:0000313" key="3">
    <source>
        <dbReference type="Proteomes" id="UP000006038"/>
    </source>
</evidence>
<reference evidence="2" key="1">
    <citation type="journal article" date="2013" name="Nat. Commun.">
        <title>Whole-genome sequencing of Oryza brachyantha reveals mechanisms underlying Oryza genome evolution.</title>
        <authorList>
            <person name="Chen J."/>
            <person name="Huang Q."/>
            <person name="Gao D."/>
            <person name="Wang J."/>
            <person name="Lang Y."/>
            <person name="Liu T."/>
            <person name="Li B."/>
            <person name="Bai Z."/>
            <person name="Luis Goicoechea J."/>
            <person name="Liang C."/>
            <person name="Chen C."/>
            <person name="Zhang W."/>
            <person name="Sun S."/>
            <person name="Liao Y."/>
            <person name="Zhang X."/>
            <person name="Yang L."/>
            <person name="Song C."/>
            <person name="Wang M."/>
            <person name="Shi J."/>
            <person name="Liu G."/>
            <person name="Liu J."/>
            <person name="Zhou H."/>
            <person name="Zhou W."/>
            <person name="Yu Q."/>
            <person name="An N."/>
            <person name="Chen Y."/>
            <person name="Cai Q."/>
            <person name="Wang B."/>
            <person name="Liu B."/>
            <person name="Min J."/>
            <person name="Huang Y."/>
            <person name="Wu H."/>
            <person name="Li Z."/>
            <person name="Zhang Y."/>
            <person name="Yin Y."/>
            <person name="Song W."/>
            <person name="Jiang J."/>
            <person name="Jackson S.A."/>
            <person name="Wing R.A."/>
            <person name="Wang J."/>
            <person name="Chen M."/>
        </authorList>
    </citation>
    <scope>NUCLEOTIDE SEQUENCE [LARGE SCALE GENOMIC DNA]</scope>
    <source>
        <strain evidence="2">cv. IRGC 101232</strain>
    </source>
</reference>
<dbReference type="Gramene" id="OB11G16690.1">
    <property type="protein sequence ID" value="OB11G16690.1"/>
    <property type="gene ID" value="OB11G16690"/>
</dbReference>
<dbReference type="AlphaFoldDB" id="J3N783"/>
<accession>J3N783</accession>
<dbReference type="HOGENOM" id="CLU_671918_0_0_1"/>
<reference evidence="2" key="2">
    <citation type="submission" date="2013-04" db="UniProtKB">
        <authorList>
            <consortium name="EnsemblPlants"/>
        </authorList>
    </citation>
    <scope>IDENTIFICATION</scope>
</reference>
<evidence type="ECO:0000256" key="1">
    <source>
        <dbReference type="SAM" id="MobiDB-lite"/>
    </source>
</evidence>
<dbReference type="EnsemblPlants" id="OB11G16690.1">
    <property type="protein sequence ID" value="OB11G16690.1"/>
    <property type="gene ID" value="OB11G16690"/>
</dbReference>
<feature type="compositionally biased region" description="Basic and acidic residues" evidence="1">
    <location>
        <begin position="284"/>
        <end position="296"/>
    </location>
</feature>
<feature type="region of interest" description="Disordered" evidence="1">
    <location>
        <begin position="265"/>
        <end position="344"/>
    </location>
</feature>
<dbReference type="PANTHER" id="PTHR36368:SF1">
    <property type="entry name" value="ATP-DEPENDENT CASEINOLYTIC PROTEASE_CROTONASE FAMILY PROTEIN"/>
    <property type="match status" value="1"/>
</dbReference>
<dbReference type="Proteomes" id="UP000006038">
    <property type="component" value="Chromosome 11"/>
</dbReference>
<organism evidence="2">
    <name type="scientific">Oryza brachyantha</name>
    <name type="common">malo sina</name>
    <dbReference type="NCBI Taxonomy" id="4533"/>
    <lineage>
        <taxon>Eukaryota</taxon>
        <taxon>Viridiplantae</taxon>
        <taxon>Streptophyta</taxon>
        <taxon>Embryophyta</taxon>
        <taxon>Tracheophyta</taxon>
        <taxon>Spermatophyta</taxon>
        <taxon>Magnoliopsida</taxon>
        <taxon>Liliopsida</taxon>
        <taxon>Poales</taxon>
        <taxon>Poaceae</taxon>
        <taxon>BOP clade</taxon>
        <taxon>Oryzoideae</taxon>
        <taxon>Oryzeae</taxon>
        <taxon>Oryzinae</taxon>
        <taxon>Oryza</taxon>
    </lineage>
</organism>
<dbReference type="OMA" id="PVDCNGI"/>
<feature type="compositionally biased region" description="Basic and acidic residues" evidence="1">
    <location>
        <begin position="172"/>
        <end position="188"/>
    </location>
</feature>
<feature type="compositionally biased region" description="Low complexity" evidence="1">
    <location>
        <begin position="315"/>
        <end position="327"/>
    </location>
</feature>
<proteinExistence type="predicted"/>
<name>J3N783_ORYBR</name>
<sequence length="359" mass="39244">MMYAYDPAKLLKLYACTRGYLSCVGLAGHSFLECTAHDDDGDGDAALRINQFGGRRYEREVSGTRDLIPGSRSTVERGGKRKQSLRSLFGDGFLDSVGKPCGTESHAMLPLPDCSGMCLPNDTQEGAIENLELVVGCNGIDSADTQDGSQGGQETEHSRLPIGDSISLISSHTEKGTPKDHNESRFQEDGIQNSVSPINCDGIIISDTHENSTGEEICHGNSTKGNKEHEETSAVDGFVAIGRKKKPEQETKTNRSVADGFVAIRRKKKPEQETKTNRTLKPPMKRENARSQEKHGIVKQKGRNGRSPLADKTNVSESEVAAAPSAELRGKWKCPRKGKPYVGPPLKQLRLEQWVRRGD</sequence>
<protein>
    <submittedName>
        <fullName evidence="2">Uncharacterized protein</fullName>
    </submittedName>
</protein>
<dbReference type="PANTHER" id="PTHR36368">
    <property type="entry name" value="ATP-DEPENDENT CASEINOLYTIC PROTEASE/CROTONASE FAMILY PROTEIN"/>
    <property type="match status" value="1"/>
</dbReference>
<feature type="region of interest" description="Disordered" evidence="1">
    <location>
        <begin position="142"/>
        <end position="193"/>
    </location>
</feature>